<evidence type="ECO:0000256" key="5">
    <source>
        <dbReference type="ARBA" id="ARBA00022989"/>
    </source>
</evidence>
<keyword evidence="9" id="KW-1185">Reference proteome</keyword>
<dbReference type="RefSeq" id="WP_114590558.1">
    <property type="nucleotide sequence ID" value="NZ_CP031165.1"/>
</dbReference>
<evidence type="ECO:0000256" key="4">
    <source>
        <dbReference type="ARBA" id="ARBA00022801"/>
    </source>
</evidence>
<evidence type="ECO:0000259" key="7">
    <source>
        <dbReference type="SMART" id="SM00014"/>
    </source>
</evidence>
<dbReference type="GO" id="GO:0016787">
    <property type="term" value="F:hydrolase activity"/>
    <property type="evidence" value="ECO:0007669"/>
    <property type="project" value="UniProtKB-KW"/>
</dbReference>
<gene>
    <name evidence="8" type="ORF">DVS28_a1108</name>
</gene>
<dbReference type="InterPro" id="IPR000326">
    <property type="entry name" value="PAP2/HPO"/>
</dbReference>
<name>A0A346XUB1_9ACTN</name>
<dbReference type="Pfam" id="PF01569">
    <property type="entry name" value="PAP2"/>
    <property type="match status" value="1"/>
</dbReference>
<dbReference type="InterPro" id="IPR036938">
    <property type="entry name" value="PAP2/HPO_sf"/>
</dbReference>
<keyword evidence="6" id="KW-0472">Membrane</keyword>
<evidence type="ECO:0000256" key="2">
    <source>
        <dbReference type="ARBA" id="ARBA00022475"/>
    </source>
</evidence>
<dbReference type="KEGG" id="euz:DVS28_a1108"/>
<dbReference type="PANTHER" id="PTHR14969:SF62">
    <property type="entry name" value="DECAPRENYLPHOSPHORYL-5-PHOSPHORIBOSE PHOSPHATASE RV3807C-RELATED"/>
    <property type="match status" value="1"/>
</dbReference>
<keyword evidence="2" id="KW-1003">Cell membrane</keyword>
<reference evidence="8 9" key="1">
    <citation type="submission" date="2018-09" db="EMBL/GenBank/DDBJ databases">
        <title>Complete genome sequence of Euzebya sp. DY32-46 isolated from seawater of Pacific Ocean.</title>
        <authorList>
            <person name="Xu L."/>
            <person name="Wu Y.-H."/>
            <person name="Xu X.-W."/>
        </authorList>
    </citation>
    <scope>NUCLEOTIDE SEQUENCE [LARGE SCALE GENOMIC DNA]</scope>
    <source>
        <strain evidence="8 9">DY32-46</strain>
    </source>
</reference>
<keyword evidence="3" id="KW-0812">Transmembrane</keyword>
<dbReference type="AlphaFoldDB" id="A0A346XUB1"/>
<comment type="subcellular location">
    <subcellularLocation>
        <location evidence="1">Cell membrane</location>
        <topology evidence="1">Multi-pass membrane protein</topology>
    </subcellularLocation>
</comment>
<proteinExistence type="predicted"/>
<evidence type="ECO:0000313" key="9">
    <source>
        <dbReference type="Proteomes" id="UP000264006"/>
    </source>
</evidence>
<dbReference type="CDD" id="cd01610">
    <property type="entry name" value="PAP2_like"/>
    <property type="match status" value="1"/>
</dbReference>
<dbReference type="OrthoDB" id="5242960at2"/>
<protein>
    <submittedName>
        <fullName evidence="8">INTEGRAL MEMBRANE PROTEIN (Rhomboid family)</fullName>
    </submittedName>
</protein>
<dbReference type="Proteomes" id="UP000264006">
    <property type="component" value="Chromosome"/>
</dbReference>
<organism evidence="8 9">
    <name type="scientific">Euzebya pacifica</name>
    <dbReference type="NCBI Taxonomy" id="1608957"/>
    <lineage>
        <taxon>Bacteria</taxon>
        <taxon>Bacillati</taxon>
        <taxon>Actinomycetota</taxon>
        <taxon>Nitriliruptoria</taxon>
        <taxon>Euzebyales</taxon>
    </lineage>
</organism>
<dbReference type="SUPFAM" id="SSF48317">
    <property type="entry name" value="Acid phosphatase/Vanadium-dependent haloperoxidase"/>
    <property type="match status" value="1"/>
</dbReference>
<dbReference type="Gene3D" id="1.20.144.10">
    <property type="entry name" value="Phosphatidic acid phosphatase type 2/haloperoxidase"/>
    <property type="match status" value="1"/>
</dbReference>
<keyword evidence="5" id="KW-1133">Transmembrane helix</keyword>
<evidence type="ECO:0000256" key="6">
    <source>
        <dbReference type="ARBA" id="ARBA00023136"/>
    </source>
</evidence>
<sequence length="186" mass="20199">MTHPLLRRVRSLVNPIGPLDVRLATAWRRLIRRHPALDALAVNTTDLGSMYTVAGAAGLLAALGRRRDAADLAIVGTAAWFIGQESKRVFNRRRPFEADPALERLIKPPTGSSFPSGHATVAAAMATLMTRRSAGGRRWPWTAIAVWVPLTRIHVGVHYPGDTAAGAVLGWSIARSVERLVTTTRD</sequence>
<dbReference type="EMBL" id="CP031165">
    <property type="protein sequence ID" value="AXV05808.1"/>
    <property type="molecule type" value="Genomic_DNA"/>
</dbReference>
<dbReference type="SMART" id="SM00014">
    <property type="entry name" value="acidPPc"/>
    <property type="match status" value="1"/>
</dbReference>
<accession>A0A346XUB1</accession>
<dbReference type="PANTHER" id="PTHR14969">
    <property type="entry name" value="SPHINGOSINE-1-PHOSPHATE PHOSPHOHYDROLASE"/>
    <property type="match status" value="1"/>
</dbReference>
<feature type="domain" description="Phosphatidic acid phosphatase type 2/haloperoxidase" evidence="7">
    <location>
        <begin position="69"/>
        <end position="178"/>
    </location>
</feature>
<dbReference type="GO" id="GO:0005886">
    <property type="term" value="C:plasma membrane"/>
    <property type="evidence" value="ECO:0007669"/>
    <property type="project" value="UniProtKB-SubCell"/>
</dbReference>
<evidence type="ECO:0000313" key="8">
    <source>
        <dbReference type="EMBL" id="AXV05808.1"/>
    </source>
</evidence>
<evidence type="ECO:0000256" key="3">
    <source>
        <dbReference type="ARBA" id="ARBA00022692"/>
    </source>
</evidence>
<evidence type="ECO:0000256" key="1">
    <source>
        <dbReference type="ARBA" id="ARBA00004651"/>
    </source>
</evidence>
<keyword evidence="4" id="KW-0378">Hydrolase</keyword>